<dbReference type="AlphaFoldDB" id="A0A0L0V023"/>
<protein>
    <submittedName>
        <fullName evidence="1">Uncharacterized protein</fullName>
    </submittedName>
</protein>
<sequence>MGLKTVSCANVKGPLLPPRSLPEEKRMVEFGCAARRPFGVGFQAFTGPLRARLVKKWCQQQVVGRSNHGRVASTKTSQKMSELIRTPANDEVGNRQLRYQAKLVVKRFEYLANYDFLDSDSTPTDLSIVRLRPKEHLLTELHSTLLPLLQKQIDSIADALMEPDKVWDNITLVLKLQPELEQTLDQTIRAIDEIIPGKLPEPNPRNDQNSREFKCYRLRGLNQMIRRDMKDYGKFFFLGCKQAIEPLQPPLQPPPNDLQIDLQSAWLDLDWHVEQAISWAKASELNIICDNWEVTLSDVGQTVDHLLSLINTKNAEGSQTLVQLAKSFIPIVKLSRLFFVKLSSEGMSRKGGPLCTEMSSYQLHSLETSVRDISRSVVSLWRLLRRSEEDEPDETSQSLIDQVERLLPRFQTCLFSADLYIVPIFPQLNVCSTQVYFKTWFVTWNTLFSQAACNAIEACHTYELQI</sequence>
<dbReference type="EMBL" id="AJIL01000158">
    <property type="protein sequence ID" value="KNE92630.1"/>
    <property type="molecule type" value="Genomic_DNA"/>
</dbReference>
<name>A0A0L0V023_9BASI</name>
<evidence type="ECO:0000313" key="1">
    <source>
        <dbReference type="EMBL" id="KNE92630.1"/>
    </source>
</evidence>
<proteinExistence type="predicted"/>
<dbReference type="PANTHER" id="PTHR33069">
    <property type="entry name" value="CHROMOSOME 7, WHOLE GENOME SHOTGUN SEQUENCE-RELATED"/>
    <property type="match status" value="1"/>
</dbReference>
<dbReference type="OrthoDB" id="10276935at2759"/>
<gene>
    <name evidence="1" type="ORF">PSTG_13954</name>
</gene>
<keyword evidence="2" id="KW-1185">Reference proteome</keyword>
<organism evidence="1 2">
    <name type="scientific">Puccinia striiformis f. sp. tritici PST-78</name>
    <dbReference type="NCBI Taxonomy" id="1165861"/>
    <lineage>
        <taxon>Eukaryota</taxon>
        <taxon>Fungi</taxon>
        <taxon>Dikarya</taxon>
        <taxon>Basidiomycota</taxon>
        <taxon>Pucciniomycotina</taxon>
        <taxon>Pucciniomycetes</taxon>
        <taxon>Pucciniales</taxon>
        <taxon>Pucciniaceae</taxon>
        <taxon>Puccinia</taxon>
    </lineage>
</organism>
<comment type="caution">
    <text evidence="1">The sequence shown here is derived from an EMBL/GenBank/DDBJ whole genome shotgun (WGS) entry which is preliminary data.</text>
</comment>
<dbReference type="PANTHER" id="PTHR33069:SF3">
    <property type="entry name" value="DYNEIN HEAVY CHAIN TAIL DOMAIN-CONTAINING PROTEIN"/>
    <property type="match status" value="1"/>
</dbReference>
<reference evidence="2" key="1">
    <citation type="submission" date="2014-03" db="EMBL/GenBank/DDBJ databases">
        <title>The Genome Sequence of Puccinia striiformis f. sp. tritici PST-78.</title>
        <authorList>
            <consortium name="The Broad Institute Genome Sequencing Platform"/>
            <person name="Cuomo C."/>
            <person name="Hulbert S."/>
            <person name="Chen X."/>
            <person name="Walker B."/>
            <person name="Young S.K."/>
            <person name="Zeng Q."/>
            <person name="Gargeya S."/>
            <person name="Fitzgerald M."/>
            <person name="Haas B."/>
            <person name="Abouelleil A."/>
            <person name="Alvarado L."/>
            <person name="Arachchi H.M."/>
            <person name="Berlin A.M."/>
            <person name="Chapman S.B."/>
            <person name="Goldberg J."/>
            <person name="Griggs A."/>
            <person name="Gujja S."/>
            <person name="Hansen M."/>
            <person name="Howarth C."/>
            <person name="Imamovic A."/>
            <person name="Larimer J."/>
            <person name="McCowan C."/>
            <person name="Montmayeur A."/>
            <person name="Murphy C."/>
            <person name="Neiman D."/>
            <person name="Pearson M."/>
            <person name="Priest M."/>
            <person name="Roberts A."/>
            <person name="Saif S."/>
            <person name="Shea T."/>
            <person name="Sisk P."/>
            <person name="Sykes S."/>
            <person name="Wortman J."/>
            <person name="Nusbaum C."/>
            <person name="Birren B."/>
        </authorList>
    </citation>
    <scope>NUCLEOTIDE SEQUENCE [LARGE SCALE GENOMIC DNA]</scope>
    <source>
        <strain evidence="2">race PST-78</strain>
    </source>
</reference>
<dbReference type="Proteomes" id="UP000054564">
    <property type="component" value="Unassembled WGS sequence"/>
</dbReference>
<evidence type="ECO:0000313" key="2">
    <source>
        <dbReference type="Proteomes" id="UP000054564"/>
    </source>
</evidence>
<accession>A0A0L0V023</accession>